<reference evidence="7 8" key="1">
    <citation type="submission" date="2020-08" db="EMBL/GenBank/DDBJ databases">
        <title>Genome Sequencing of Nocardia wallacei strain FMUON74 and assembly.</title>
        <authorList>
            <person name="Toyokawa M."/>
            <person name="Uesaka K."/>
        </authorList>
    </citation>
    <scope>NUCLEOTIDE SEQUENCE [LARGE SCALE GENOMIC DNA]</scope>
    <source>
        <strain evidence="7 8">FMUON74</strain>
    </source>
</reference>
<dbReference type="KEGG" id="nwl:NWFMUON74_18020"/>
<comment type="cofactor">
    <cofactor evidence="1">
        <name>pyridoxal 5'-phosphate</name>
        <dbReference type="ChEBI" id="CHEBI:597326"/>
    </cofactor>
</comment>
<evidence type="ECO:0000313" key="7">
    <source>
        <dbReference type="EMBL" id="BCK54030.1"/>
    </source>
</evidence>
<organism evidence="7 8">
    <name type="scientific">Nocardia wallacei</name>
    <dbReference type="NCBI Taxonomy" id="480035"/>
    <lineage>
        <taxon>Bacteria</taxon>
        <taxon>Bacillati</taxon>
        <taxon>Actinomycetota</taxon>
        <taxon>Actinomycetes</taxon>
        <taxon>Mycobacteriales</taxon>
        <taxon>Nocardiaceae</taxon>
        <taxon>Nocardia</taxon>
    </lineage>
</organism>
<evidence type="ECO:0000256" key="4">
    <source>
        <dbReference type="ARBA" id="ARBA00023239"/>
    </source>
</evidence>
<evidence type="ECO:0000313" key="8">
    <source>
        <dbReference type="Proteomes" id="UP000516173"/>
    </source>
</evidence>
<dbReference type="PIRSF" id="PIRSF017617">
    <property type="entry name" value="Thr_aldolase"/>
    <property type="match status" value="1"/>
</dbReference>
<dbReference type="GeneID" id="80346374"/>
<accession>A0A7G1KGD0</accession>
<dbReference type="RefSeq" id="WP_197986991.1">
    <property type="nucleotide sequence ID" value="NZ_AP023396.1"/>
</dbReference>
<keyword evidence="3" id="KW-0663">Pyridoxal phosphate</keyword>
<dbReference type="SUPFAM" id="SSF53383">
    <property type="entry name" value="PLP-dependent transferases"/>
    <property type="match status" value="1"/>
</dbReference>
<dbReference type="InterPro" id="IPR023603">
    <property type="entry name" value="Low_specificity_L-TA-like"/>
</dbReference>
<evidence type="ECO:0000256" key="3">
    <source>
        <dbReference type="ARBA" id="ARBA00022898"/>
    </source>
</evidence>
<dbReference type="PANTHER" id="PTHR48097:SF9">
    <property type="entry name" value="L-THREONINE ALDOLASE"/>
    <property type="match status" value="1"/>
</dbReference>
<dbReference type="EMBL" id="AP023396">
    <property type="protein sequence ID" value="BCK54030.1"/>
    <property type="molecule type" value="Genomic_DNA"/>
</dbReference>
<keyword evidence="8" id="KW-1185">Reference proteome</keyword>
<dbReference type="GO" id="GO:0006545">
    <property type="term" value="P:glycine biosynthetic process"/>
    <property type="evidence" value="ECO:0007669"/>
    <property type="project" value="TreeGrafter"/>
</dbReference>
<dbReference type="PANTHER" id="PTHR48097">
    <property type="entry name" value="L-THREONINE ALDOLASE-RELATED"/>
    <property type="match status" value="1"/>
</dbReference>
<evidence type="ECO:0000259" key="6">
    <source>
        <dbReference type="Pfam" id="PF01212"/>
    </source>
</evidence>
<evidence type="ECO:0000256" key="5">
    <source>
        <dbReference type="PIRSR" id="PIRSR017617-1"/>
    </source>
</evidence>
<evidence type="ECO:0000256" key="2">
    <source>
        <dbReference type="ARBA" id="ARBA00006966"/>
    </source>
</evidence>
<dbReference type="NCBIfam" id="NF041359">
    <property type="entry name" value="GntG_guanitoxin"/>
    <property type="match status" value="1"/>
</dbReference>
<comment type="similarity">
    <text evidence="2">Belongs to the threonine aldolase family.</text>
</comment>
<dbReference type="Pfam" id="PF01212">
    <property type="entry name" value="Beta_elim_lyase"/>
    <property type="match status" value="1"/>
</dbReference>
<dbReference type="Gene3D" id="3.90.1150.10">
    <property type="entry name" value="Aspartate Aminotransferase, domain 1"/>
    <property type="match status" value="1"/>
</dbReference>
<dbReference type="GO" id="GO:0008732">
    <property type="term" value="F:L-allo-threonine aldolase activity"/>
    <property type="evidence" value="ECO:0007669"/>
    <property type="project" value="TreeGrafter"/>
</dbReference>
<dbReference type="InterPro" id="IPR015421">
    <property type="entry name" value="PyrdxlP-dep_Trfase_major"/>
</dbReference>
<feature type="domain" description="Aromatic amino acid beta-eliminating lyase/threonine aldolase" evidence="6">
    <location>
        <begin position="8"/>
        <end position="292"/>
    </location>
</feature>
<dbReference type="InterPro" id="IPR015424">
    <property type="entry name" value="PyrdxlP-dep_Trfase"/>
</dbReference>
<feature type="modified residue" description="N6-(pyridoxal phosphate)lysine" evidence="5">
    <location>
        <position position="205"/>
    </location>
</feature>
<dbReference type="FunFam" id="3.40.640.10:FF:000030">
    <property type="entry name" value="Low-specificity L-threonine aldolase"/>
    <property type="match status" value="1"/>
</dbReference>
<keyword evidence="4" id="KW-0456">Lyase</keyword>
<evidence type="ECO:0000256" key="1">
    <source>
        <dbReference type="ARBA" id="ARBA00001933"/>
    </source>
</evidence>
<name>A0A7G1KGD0_9NOCA</name>
<dbReference type="AlphaFoldDB" id="A0A7G1KGD0"/>
<sequence>MIADRIIDLRSDTVTKPTDAMRRAMARAEVGDDWYGDDPTVNRLQDRVAELTGKPAAAFLPTGTLCNQIAMHAFVRSGHFVVCEARSHVCGMESHSSAALSGIAFRRVEARSHGQLTAADLDRSLAPDPYDVGVVDLVVLENTHQLGGGWPMPVDAVAALASVAAAHRVPLYLDGARLFNACVATGATVAEYAAHADALMLSLSKGMGAPIGSVLVGDTEFIREVRRLKILFGAAWRQAGLVAAAGLVALDEGYDRLVSDHENAGRLASGIAEILPGAVDPTEVPTNIVFADVSGTEWTPRQWVENLGSHGILATSVPGRVRMLTHRDVTTTQIDFVLATWERLLSGAGTAIEAVRSADR</sequence>
<dbReference type="GO" id="GO:0005829">
    <property type="term" value="C:cytosol"/>
    <property type="evidence" value="ECO:0007669"/>
    <property type="project" value="TreeGrafter"/>
</dbReference>
<dbReference type="InterPro" id="IPR001597">
    <property type="entry name" value="ArAA_b-elim_lyase/Thr_aldolase"/>
</dbReference>
<dbReference type="GO" id="GO:0006567">
    <property type="term" value="P:L-threonine catabolic process"/>
    <property type="evidence" value="ECO:0007669"/>
    <property type="project" value="TreeGrafter"/>
</dbReference>
<dbReference type="Proteomes" id="UP000516173">
    <property type="component" value="Chromosome"/>
</dbReference>
<protein>
    <submittedName>
        <fullName evidence="7">Threonine aldolase</fullName>
    </submittedName>
</protein>
<proteinExistence type="inferred from homology"/>
<dbReference type="InterPro" id="IPR015422">
    <property type="entry name" value="PyrdxlP-dep_Trfase_small"/>
</dbReference>
<dbReference type="Gene3D" id="3.40.640.10">
    <property type="entry name" value="Type I PLP-dependent aspartate aminotransferase-like (Major domain)"/>
    <property type="match status" value="1"/>
</dbReference>
<gene>
    <name evidence="7" type="ORF">NWFMUON74_18020</name>
</gene>